<comment type="caution">
    <text evidence="1">The sequence shown here is derived from an EMBL/GenBank/DDBJ whole genome shotgun (WGS) entry which is preliminary data.</text>
</comment>
<dbReference type="InterPro" id="IPR029058">
    <property type="entry name" value="AB_hydrolase_fold"/>
</dbReference>
<gene>
    <name evidence="1" type="ORF">D7003_16155</name>
</gene>
<dbReference type="OrthoDB" id="9770427at2"/>
<keyword evidence="2" id="KW-1185">Reference proteome</keyword>
<dbReference type="AlphaFoldDB" id="A0A3N0BS69"/>
<dbReference type="EMBL" id="RBED01000127">
    <property type="protein sequence ID" value="RNL51468.1"/>
    <property type="molecule type" value="Genomic_DNA"/>
</dbReference>
<sequence>MSAVFQIADWWARDYAYAIGRQLRSAASRVSPDEFLGGTGRPVVVIPGIYEDWRFMLPLIRELHAAGHPVHVVTVLQRNRLKVPKAAALIAGHLRDKDLRDVMIVAHSKGGLIGKYAMMSLDPERRISRMVAVCAPFSGSRYAHYMVLPSLRALSPRNAVTVQLAREQSVNERITSVYGLFDPHIPEGSVLPGARNVQLDTGGHFRILAHKDTIHAVLTEAEAPAPAGN</sequence>
<name>A0A3N0BS69_9MICC</name>
<dbReference type="RefSeq" id="WP_123256451.1">
    <property type="nucleotide sequence ID" value="NZ_RBED01000127.1"/>
</dbReference>
<evidence type="ECO:0000313" key="2">
    <source>
        <dbReference type="Proteomes" id="UP000273807"/>
    </source>
</evidence>
<dbReference type="GO" id="GO:0016787">
    <property type="term" value="F:hydrolase activity"/>
    <property type="evidence" value="ECO:0007669"/>
    <property type="project" value="UniProtKB-KW"/>
</dbReference>
<organism evidence="1 2">
    <name type="scientific">Arthrobacter oryzae</name>
    <dbReference type="NCBI Taxonomy" id="409290"/>
    <lineage>
        <taxon>Bacteria</taxon>
        <taxon>Bacillati</taxon>
        <taxon>Actinomycetota</taxon>
        <taxon>Actinomycetes</taxon>
        <taxon>Micrococcales</taxon>
        <taxon>Micrococcaceae</taxon>
        <taxon>Arthrobacter</taxon>
    </lineage>
</organism>
<keyword evidence="1" id="KW-0378">Hydrolase</keyword>
<dbReference type="Proteomes" id="UP000273807">
    <property type="component" value="Unassembled WGS sequence"/>
</dbReference>
<accession>A0A3N0BS69</accession>
<proteinExistence type="predicted"/>
<dbReference type="Gene3D" id="3.40.50.1820">
    <property type="entry name" value="alpha/beta hydrolase"/>
    <property type="match status" value="1"/>
</dbReference>
<protein>
    <submittedName>
        <fullName evidence="1">Alpha/beta hydrolase</fullName>
    </submittedName>
</protein>
<evidence type="ECO:0000313" key="1">
    <source>
        <dbReference type="EMBL" id="RNL51468.1"/>
    </source>
</evidence>
<reference evidence="1 2" key="1">
    <citation type="submission" date="2018-10" db="EMBL/GenBank/DDBJ databases">
        <title>Genome sequencing of Arthrobacter oryzae TNB02.</title>
        <authorList>
            <person name="Cho Y.-J."/>
            <person name="Cho A."/>
            <person name="Kim O.-S."/>
        </authorList>
    </citation>
    <scope>NUCLEOTIDE SEQUENCE [LARGE SCALE GENOMIC DNA]</scope>
    <source>
        <strain evidence="1 2">TNB02</strain>
    </source>
</reference>
<dbReference type="SUPFAM" id="SSF53474">
    <property type="entry name" value="alpha/beta-Hydrolases"/>
    <property type="match status" value="1"/>
</dbReference>